<dbReference type="PANTHER" id="PTHR43586">
    <property type="entry name" value="CYSTEINE DESULFURASE"/>
    <property type="match status" value="1"/>
</dbReference>
<dbReference type="Proteomes" id="UP000199287">
    <property type="component" value="Unassembled WGS sequence"/>
</dbReference>
<name>A0A1I3B0T8_9FIRM</name>
<dbReference type="GO" id="GO:0003824">
    <property type="term" value="F:catalytic activity"/>
    <property type="evidence" value="ECO:0007669"/>
    <property type="project" value="UniProtKB-ARBA"/>
</dbReference>
<organism evidence="2 3">
    <name type="scientific">Tindallia magadiensis</name>
    <dbReference type="NCBI Taxonomy" id="69895"/>
    <lineage>
        <taxon>Bacteria</taxon>
        <taxon>Bacillati</taxon>
        <taxon>Bacillota</taxon>
        <taxon>Clostridia</taxon>
        <taxon>Peptostreptococcales</taxon>
        <taxon>Tindalliaceae</taxon>
        <taxon>Tindallia</taxon>
    </lineage>
</organism>
<dbReference type="STRING" id="69895.SAMN05192551_101513"/>
<evidence type="ECO:0000259" key="1">
    <source>
        <dbReference type="Pfam" id="PF00266"/>
    </source>
</evidence>
<dbReference type="InterPro" id="IPR015421">
    <property type="entry name" value="PyrdxlP-dep_Trfase_major"/>
</dbReference>
<reference evidence="3" key="1">
    <citation type="submission" date="2016-10" db="EMBL/GenBank/DDBJ databases">
        <authorList>
            <person name="Varghese N."/>
            <person name="Submissions S."/>
        </authorList>
    </citation>
    <scope>NUCLEOTIDE SEQUENCE [LARGE SCALE GENOMIC DNA]</scope>
    <source>
        <strain evidence="3">Z-7934</strain>
    </source>
</reference>
<dbReference type="OrthoDB" id="9804366at2"/>
<dbReference type="EMBL" id="FOQA01000001">
    <property type="protein sequence ID" value="SFH55904.1"/>
    <property type="molecule type" value="Genomic_DNA"/>
</dbReference>
<sequence length="427" mass="47795">MELFYDIKKIRSQFPALDRKVNGNVTIYLDGPGGTQVPKRVTDKMTNYLLYHNANAHGHFASSRECDALHEAARETMADFLNCYPQEIVFGDSSTTNNLKLTLALARKMKPGDEVIITDLDHESNRSPWLHMQEKGIIVKSIAVDPETCQLDLEDYRNKLTENTKVVALNWASNGVGTITDIKPLIELAHEKNAITIIDAVHYAPHRPIDVDALGMDFLLCSPYKFFGPHMGVMYGKLDVMKNLETFRVLVDGNTQPPEKMETGTPQFEAICGAAEAVEFIADIGHDCEEWAVKERSDAMTGLKGRRKYIVAGLLAIEEYEDHLAQKIRRELAAIDGVKIYGPLEGQPRTSTISFLIEGLRAGEVAKKMGEEGIFVWAGHYYAKQLIDEVLNLKNVGGLVRIGFAPYNTEEEVNRTIEVVRKIALKE</sequence>
<evidence type="ECO:0000313" key="2">
    <source>
        <dbReference type="EMBL" id="SFH55904.1"/>
    </source>
</evidence>
<feature type="domain" description="Aminotransferase class V" evidence="1">
    <location>
        <begin position="27"/>
        <end position="287"/>
    </location>
</feature>
<dbReference type="RefSeq" id="WP_093369326.1">
    <property type="nucleotide sequence ID" value="NZ_FOQA01000001.1"/>
</dbReference>
<proteinExistence type="predicted"/>
<protein>
    <submittedName>
        <fullName evidence="2">Cysteine desulfurase family protein, VC1184 subfamily</fullName>
    </submittedName>
</protein>
<dbReference type="NCBIfam" id="TIGR01976">
    <property type="entry name" value="am_tr_V_VC1184"/>
    <property type="match status" value="1"/>
</dbReference>
<dbReference type="InterPro" id="IPR015424">
    <property type="entry name" value="PyrdxlP-dep_Trfase"/>
</dbReference>
<gene>
    <name evidence="2" type="ORF">SAMN05192551_101513</name>
</gene>
<dbReference type="SUPFAM" id="SSF53383">
    <property type="entry name" value="PLP-dependent transferases"/>
    <property type="match status" value="1"/>
</dbReference>
<dbReference type="AlphaFoldDB" id="A0A1I3B0T8"/>
<keyword evidence="3" id="KW-1185">Reference proteome</keyword>
<dbReference type="Gene3D" id="3.90.1150.10">
    <property type="entry name" value="Aspartate Aminotransferase, domain 1"/>
    <property type="match status" value="1"/>
</dbReference>
<dbReference type="InterPro" id="IPR000192">
    <property type="entry name" value="Aminotrans_V_dom"/>
</dbReference>
<dbReference type="PANTHER" id="PTHR43586:SF21">
    <property type="entry name" value="PYRIDOXAL PHOSPHATE (PLP)-DEPENDENT ASPARTATE AMINOTRANSFERASE SUPERFAMILY"/>
    <property type="match status" value="1"/>
</dbReference>
<dbReference type="Pfam" id="PF00266">
    <property type="entry name" value="Aminotran_5"/>
    <property type="match status" value="2"/>
</dbReference>
<evidence type="ECO:0000313" key="3">
    <source>
        <dbReference type="Proteomes" id="UP000199287"/>
    </source>
</evidence>
<accession>A0A1I3B0T8</accession>
<dbReference type="Gene3D" id="3.40.640.10">
    <property type="entry name" value="Type I PLP-dependent aspartate aminotransferase-like (Major domain)"/>
    <property type="match status" value="1"/>
</dbReference>
<dbReference type="InterPro" id="IPR015422">
    <property type="entry name" value="PyrdxlP-dep_Trfase_small"/>
</dbReference>
<feature type="domain" description="Aminotransferase class V" evidence="1">
    <location>
        <begin position="309"/>
        <end position="415"/>
    </location>
</feature>
<dbReference type="InterPro" id="IPR011340">
    <property type="entry name" value="Cys_dSase-rel"/>
</dbReference>